<dbReference type="Proteomes" id="UP001628091">
    <property type="component" value="Unassembled WGS sequence"/>
</dbReference>
<gene>
    <name evidence="7" type="ORF">PPNSA23_11370</name>
</gene>
<feature type="transmembrane region" description="Helical" evidence="6">
    <location>
        <begin position="180"/>
        <end position="200"/>
    </location>
</feature>
<feature type="transmembrane region" description="Helical" evidence="6">
    <location>
        <begin position="148"/>
        <end position="168"/>
    </location>
</feature>
<accession>A0ABQ0GWY8</accession>
<feature type="transmembrane region" description="Helical" evidence="6">
    <location>
        <begin position="6"/>
        <end position="26"/>
    </location>
</feature>
<evidence type="ECO:0000256" key="4">
    <source>
        <dbReference type="ARBA" id="ARBA00022989"/>
    </source>
</evidence>
<comment type="similarity">
    <text evidence="2">Belongs to the oxidase-dependent Fe transporter (OFeT) (TC 9.A.10.1) family.</text>
</comment>
<comment type="caution">
    <text evidence="7">The sequence shown here is derived from an EMBL/GenBank/DDBJ whole genome shotgun (WGS) entry which is preliminary data.</text>
</comment>
<proteinExistence type="inferred from homology"/>
<dbReference type="InterPro" id="IPR004923">
    <property type="entry name" value="FTR1/Fip1/EfeU"/>
</dbReference>
<feature type="transmembrane region" description="Helical" evidence="6">
    <location>
        <begin position="119"/>
        <end position="142"/>
    </location>
</feature>
<keyword evidence="5 6" id="KW-0472">Membrane</keyword>
<reference evidence="7 8" key="1">
    <citation type="submission" date="2024-10" db="EMBL/GenBank/DDBJ databases">
        <title>Isolation, draft genome sequencing and identification of Phyllobacterium sp. NSA23, isolated from leaf soil.</title>
        <authorList>
            <person name="Akita H."/>
        </authorList>
    </citation>
    <scope>NUCLEOTIDE SEQUENCE [LARGE SCALE GENOMIC DNA]</scope>
    <source>
        <strain evidence="7 8">NSA23</strain>
    </source>
</reference>
<evidence type="ECO:0000256" key="5">
    <source>
        <dbReference type="ARBA" id="ARBA00023136"/>
    </source>
</evidence>
<dbReference type="Pfam" id="PF03239">
    <property type="entry name" value="FTR1"/>
    <property type="match status" value="1"/>
</dbReference>
<evidence type="ECO:0000256" key="1">
    <source>
        <dbReference type="ARBA" id="ARBA00004141"/>
    </source>
</evidence>
<feature type="transmembrane region" description="Helical" evidence="6">
    <location>
        <begin position="248"/>
        <end position="264"/>
    </location>
</feature>
<organism evidence="7 8">
    <name type="scientific">Phyllobacterium phragmitis</name>
    <dbReference type="NCBI Taxonomy" id="2670329"/>
    <lineage>
        <taxon>Bacteria</taxon>
        <taxon>Pseudomonadati</taxon>
        <taxon>Pseudomonadota</taxon>
        <taxon>Alphaproteobacteria</taxon>
        <taxon>Hyphomicrobiales</taxon>
        <taxon>Phyllobacteriaceae</taxon>
        <taxon>Phyllobacterium</taxon>
    </lineage>
</organism>
<keyword evidence="3 6" id="KW-0812">Transmembrane</keyword>
<dbReference type="PANTHER" id="PTHR31632:SF2">
    <property type="entry name" value="PLASMA MEMBRANE IRON PERMEASE"/>
    <property type="match status" value="1"/>
</dbReference>
<evidence type="ECO:0000256" key="2">
    <source>
        <dbReference type="ARBA" id="ARBA00008333"/>
    </source>
</evidence>
<dbReference type="EMBL" id="BAAFZP010000001">
    <property type="protein sequence ID" value="GAB1581194.1"/>
    <property type="molecule type" value="Genomic_DNA"/>
</dbReference>
<name>A0ABQ0GWY8_9HYPH</name>
<protein>
    <submittedName>
        <fullName evidence="7">FTR1 family protein</fullName>
    </submittedName>
</protein>
<dbReference type="PANTHER" id="PTHR31632">
    <property type="entry name" value="IRON TRANSPORTER FTH1"/>
    <property type="match status" value="1"/>
</dbReference>
<keyword evidence="8" id="KW-1185">Reference proteome</keyword>
<keyword evidence="4 6" id="KW-1133">Transmembrane helix</keyword>
<evidence type="ECO:0000256" key="3">
    <source>
        <dbReference type="ARBA" id="ARBA00022692"/>
    </source>
</evidence>
<feature type="transmembrane region" description="Helical" evidence="6">
    <location>
        <begin position="70"/>
        <end position="89"/>
    </location>
</feature>
<dbReference type="NCBIfam" id="NF041756">
    <property type="entry name" value="EfeU"/>
    <property type="match status" value="1"/>
</dbReference>
<evidence type="ECO:0000313" key="7">
    <source>
        <dbReference type="EMBL" id="GAB1581194.1"/>
    </source>
</evidence>
<feature type="transmembrane region" description="Helical" evidence="6">
    <location>
        <begin position="38"/>
        <end position="58"/>
    </location>
</feature>
<sequence length="280" mass="29831">MLVPFLIMLREGVEAALIVGIIASYLRQTGRGAWMPVVWIGILLALALSLAVGAVLQFASAEFPQKAQELFEAVIGIIAVCVLTSMVFWMRKAARSIKAELRHSIDAAFETSTNKGLGLILMVFFAVAREGLESVFFLLAAFQQSEGVAAPLGALLGVLVAIAIGYGIYIGGLKLNLRRFFRWTGVFILFVAAGILANSVKALHEAGLWNHWQAVVFDMSGALPLDSPLGSLLSGMFGYIDTPTVSELLAYLAFIIPALFLFLSPSPASQPKAAGAGQGS</sequence>
<evidence type="ECO:0000256" key="6">
    <source>
        <dbReference type="SAM" id="Phobius"/>
    </source>
</evidence>
<comment type="subcellular location">
    <subcellularLocation>
        <location evidence="1">Membrane</location>
        <topology evidence="1">Multi-pass membrane protein</topology>
    </subcellularLocation>
</comment>
<evidence type="ECO:0000313" key="8">
    <source>
        <dbReference type="Proteomes" id="UP001628091"/>
    </source>
</evidence>
<dbReference type="RefSeq" id="WP_407864069.1">
    <property type="nucleotide sequence ID" value="NZ_BAAFZP010000001.1"/>
</dbReference>